<name>A0A8B7J223_9AVES</name>
<dbReference type="RefSeq" id="XP_013804709.2">
    <property type="nucleotide sequence ID" value="XM_013949255.2"/>
</dbReference>
<evidence type="ECO:0000313" key="2">
    <source>
        <dbReference type="Proteomes" id="UP001652627"/>
    </source>
</evidence>
<dbReference type="GeneID" id="106489964"/>
<sequence length="170" mass="19000">MQYSSEHADEKPTSLLSDKTQQMSTATRANRKSESNVTLETHSPEGENLLWTQKEVDVKERLPLITQMNKMQQASTLSLAEAGVNTGKKTIELLHSMLAKLSPGVEDLQDIEAFEDSEIDSITEDRLNKLPKLLGSLESNLKDLQEALALTDDQTSNVSEKQLYDIPQTR</sequence>
<gene>
    <name evidence="3" type="primary">LOC106489964</name>
</gene>
<reference evidence="2" key="1">
    <citation type="submission" date="2025-05" db="UniProtKB">
        <authorList>
            <consortium name="RefSeq"/>
        </authorList>
    </citation>
    <scope>NUCLEOTIDE SEQUENCE [LARGE SCALE GENOMIC DNA]</scope>
</reference>
<keyword evidence="2" id="KW-1185">Reference proteome</keyword>
<organism evidence="2 3">
    <name type="scientific">Apteryx mantelli</name>
    <name type="common">North Island brown kiwi</name>
    <dbReference type="NCBI Taxonomy" id="2696672"/>
    <lineage>
        <taxon>Eukaryota</taxon>
        <taxon>Metazoa</taxon>
        <taxon>Chordata</taxon>
        <taxon>Craniata</taxon>
        <taxon>Vertebrata</taxon>
        <taxon>Euteleostomi</taxon>
        <taxon>Archelosauria</taxon>
        <taxon>Archosauria</taxon>
        <taxon>Dinosauria</taxon>
        <taxon>Saurischia</taxon>
        <taxon>Theropoda</taxon>
        <taxon>Coelurosauria</taxon>
        <taxon>Aves</taxon>
        <taxon>Palaeognathae</taxon>
        <taxon>Apterygiformes</taxon>
        <taxon>Apterygidae</taxon>
        <taxon>Apteryx</taxon>
    </lineage>
</organism>
<protein>
    <submittedName>
        <fullName evidence="3">Uncharacterized protein isoform X2</fullName>
    </submittedName>
</protein>
<reference evidence="3" key="2">
    <citation type="submission" date="2025-08" db="UniProtKB">
        <authorList>
            <consortium name="RefSeq"/>
        </authorList>
    </citation>
    <scope>IDENTIFICATION</scope>
    <source>
        <tissue evidence="3">Blood</tissue>
    </source>
</reference>
<dbReference type="AlphaFoldDB" id="A0A8B7J223"/>
<dbReference type="Proteomes" id="UP001652627">
    <property type="component" value="Chromosome 2"/>
</dbReference>
<feature type="region of interest" description="Disordered" evidence="1">
    <location>
        <begin position="1"/>
        <end position="48"/>
    </location>
</feature>
<evidence type="ECO:0000313" key="3">
    <source>
        <dbReference type="RefSeq" id="XP_013804709.2"/>
    </source>
</evidence>
<accession>A0A8B7J223</accession>
<proteinExistence type="predicted"/>
<evidence type="ECO:0000256" key="1">
    <source>
        <dbReference type="SAM" id="MobiDB-lite"/>
    </source>
</evidence>
<feature type="compositionally biased region" description="Basic and acidic residues" evidence="1">
    <location>
        <begin position="1"/>
        <end position="12"/>
    </location>
</feature>
<feature type="compositionally biased region" description="Polar residues" evidence="1">
    <location>
        <begin position="14"/>
        <end position="28"/>
    </location>
</feature>